<dbReference type="GO" id="GO:0008616">
    <property type="term" value="P:tRNA queuosine(34) biosynthetic process"/>
    <property type="evidence" value="ECO:0007669"/>
    <property type="project" value="UniProtKB-UniRule"/>
</dbReference>
<organism evidence="10 11">
    <name type="scientific">Larkinella rosea</name>
    <dbReference type="NCBI Taxonomy" id="2025312"/>
    <lineage>
        <taxon>Bacteria</taxon>
        <taxon>Pseudomonadati</taxon>
        <taxon>Bacteroidota</taxon>
        <taxon>Cytophagia</taxon>
        <taxon>Cytophagales</taxon>
        <taxon>Spirosomataceae</taxon>
        <taxon>Larkinella</taxon>
    </lineage>
</organism>
<evidence type="ECO:0000256" key="3">
    <source>
        <dbReference type="ARBA" id="ARBA00022723"/>
    </source>
</evidence>
<feature type="binding site" evidence="8">
    <location>
        <position position="26"/>
    </location>
    <ligand>
        <name>[4Fe-4S] cluster</name>
        <dbReference type="ChEBI" id="CHEBI:49883"/>
        <note>4Fe-4S-S-AdoMet</note>
    </ligand>
</feature>
<feature type="binding site" evidence="8">
    <location>
        <position position="69"/>
    </location>
    <ligand>
        <name>S-adenosyl-L-methionine</name>
        <dbReference type="ChEBI" id="CHEBI:59789"/>
    </ligand>
</feature>
<feature type="binding site" evidence="8">
    <location>
        <position position="22"/>
    </location>
    <ligand>
        <name>substrate</name>
    </ligand>
</feature>
<comment type="similarity">
    <text evidence="8">Belongs to the radical SAM superfamily. 7-carboxy-7-deazaguanine synthase family.</text>
</comment>
<name>A0A3P1C3P2_9BACT</name>
<evidence type="ECO:0000256" key="2">
    <source>
        <dbReference type="ARBA" id="ARBA00022691"/>
    </source>
</evidence>
<feature type="domain" description="Radical SAM core" evidence="9">
    <location>
        <begin position="13"/>
        <end position="193"/>
    </location>
</feature>
<dbReference type="InterPro" id="IPR013785">
    <property type="entry name" value="Aldolase_TIM"/>
</dbReference>
<comment type="subunit">
    <text evidence="8">Homodimer.</text>
</comment>
<evidence type="ECO:0000256" key="5">
    <source>
        <dbReference type="ARBA" id="ARBA00023004"/>
    </source>
</evidence>
<sequence>MESFYTLQGEGAHTGKAAYFIRLGGCDVGCHWCDVKESWDVTAHPSYSIDDLVEGALQYPGRMAVITGGEPLMHDLSGLTAALKKAGFNTNIETSGVYPVSGSWDWICFSPKKFKEPHPDIFRKADELKAIIYHKSDFAFAESFVASLRSDCKLFLQPEWSRSNEMLPLIVEYVKQHPQWQVSLQTHKFMDIP</sequence>
<dbReference type="Pfam" id="PF04055">
    <property type="entry name" value="Radical_SAM"/>
    <property type="match status" value="1"/>
</dbReference>
<comment type="caution">
    <text evidence="10">The sequence shown here is derived from an EMBL/GenBank/DDBJ whole genome shotgun (WGS) entry which is preliminary data.</text>
</comment>
<keyword evidence="5 8" id="KW-0408">Iron</keyword>
<dbReference type="GO" id="GO:0051539">
    <property type="term" value="F:4 iron, 4 sulfur cluster binding"/>
    <property type="evidence" value="ECO:0007669"/>
    <property type="project" value="UniProtKB-UniRule"/>
</dbReference>
<dbReference type="EC" id="4.3.99.3" evidence="8"/>
<keyword evidence="6 8" id="KW-0411">Iron-sulfur</keyword>
<dbReference type="EMBL" id="RQJO01000007">
    <property type="protein sequence ID" value="RRB07912.1"/>
    <property type="molecule type" value="Genomic_DNA"/>
</dbReference>
<evidence type="ECO:0000313" key="10">
    <source>
        <dbReference type="EMBL" id="RRB07912.1"/>
    </source>
</evidence>
<comment type="caution">
    <text evidence="8">Lacks conserved residue(s) required for the propagation of feature annotation.</text>
</comment>
<keyword evidence="4 8" id="KW-0460">Magnesium</keyword>
<dbReference type="Gene3D" id="3.20.20.70">
    <property type="entry name" value="Aldolase class I"/>
    <property type="match status" value="1"/>
</dbReference>
<dbReference type="PROSITE" id="PS51918">
    <property type="entry name" value="RADICAL_SAM"/>
    <property type="match status" value="1"/>
</dbReference>
<keyword evidence="3 8" id="KW-0479">Metal-binding</keyword>
<dbReference type="GO" id="GO:1904047">
    <property type="term" value="F:S-adenosyl-L-methionine binding"/>
    <property type="evidence" value="ECO:0007669"/>
    <property type="project" value="UniProtKB-UniRule"/>
</dbReference>
<dbReference type="SFLD" id="SFLDS00029">
    <property type="entry name" value="Radical_SAM"/>
    <property type="match status" value="1"/>
</dbReference>
<evidence type="ECO:0000259" key="9">
    <source>
        <dbReference type="PROSITE" id="PS51918"/>
    </source>
</evidence>
<protein>
    <recommendedName>
        <fullName evidence="8">7-carboxy-7-deazaguanine synthase</fullName>
        <shortName evidence="8">CDG synthase</shortName>
        <ecNumber evidence="8">4.3.99.3</ecNumber>
    </recommendedName>
    <alternativeName>
        <fullName evidence="8">Queuosine biosynthesis protein QueE</fullName>
    </alternativeName>
</protein>
<feature type="binding site" evidence="8">
    <location>
        <begin position="32"/>
        <end position="34"/>
    </location>
    <ligand>
        <name>S-adenosyl-L-methionine</name>
        <dbReference type="ChEBI" id="CHEBI:59789"/>
    </ligand>
</feature>
<comment type="function">
    <text evidence="8">Catalyzes the complex heterocyclic radical-mediated conversion of 6-carboxy-5,6,7,8-tetrahydropterin (CPH4) to 7-carboxy-7-deazaguanine (CDG), a step common to the biosynthetic pathways of all 7-deazapurine-containing compounds.</text>
</comment>
<feature type="binding site" evidence="8">
    <location>
        <position position="193"/>
    </location>
    <ligand>
        <name>substrate</name>
    </ligand>
</feature>
<dbReference type="InterPro" id="IPR024924">
    <property type="entry name" value="7-CO-7-deazaguanine_synth-like"/>
</dbReference>
<feature type="binding site" evidence="8">
    <location>
        <position position="67"/>
    </location>
    <ligand>
        <name>substrate</name>
    </ligand>
</feature>
<dbReference type="InterPro" id="IPR058240">
    <property type="entry name" value="rSAM_sf"/>
</dbReference>
<keyword evidence="1 8" id="KW-0004">4Fe-4S</keyword>
<dbReference type="SUPFAM" id="SSF102114">
    <property type="entry name" value="Radical SAM enzymes"/>
    <property type="match status" value="1"/>
</dbReference>
<reference evidence="10 11" key="1">
    <citation type="submission" date="2018-11" db="EMBL/GenBank/DDBJ databases">
        <authorList>
            <person name="Zhou Z."/>
            <person name="Wang G."/>
        </authorList>
    </citation>
    <scope>NUCLEOTIDE SEQUENCE [LARGE SCALE GENOMIC DNA]</scope>
    <source>
        <strain evidence="10 11">KCTC52004</strain>
    </source>
</reference>
<keyword evidence="7 8" id="KW-0456">Lyase</keyword>
<dbReference type="GO" id="GO:0000287">
    <property type="term" value="F:magnesium ion binding"/>
    <property type="evidence" value="ECO:0007669"/>
    <property type="project" value="UniProtKB-UniRule"/>
</dbReference>
<evidence type="ECO:0000256" key="8">
    <source>
        <dbReference type="HAMAP-Rule" id="MF_00917"/>
    </source>
</evidence>
<evidence type="ECO:0000256" key="7">
    <source>
        <dbReference type="ARBA" id="ARBA00023239"/>
    </source>
</evidence>
<dbReference type="InterPro" id="IPR007197">
    <property type="entry name" value="rSAM"/>
</dbReference>
<feature type="binding site" evidence="8">
    <location>
        <position position="30"/>
    </location>
    <ligand>
        <name>[4Fe-4S] cluster</name>
        <dbReference type="ChEBI" id="CHEBI:49883"/>
        <note>4Fe-4S-S-AdoMet</note>
    </ligand>
</feature>
<gene>
    <name evidence="8" type="primary">queE</name>
    <name evidence="10" type="ORF">EHT25_03560</name>
</gene>
<comment type="cofactor">
    <cofactor evidence="8">
        <name>S-adenosyl-L-methionine</name>
        <dbReference type="ChEBI" id="CHEBI:59789"/>
    </cofactor>
    <text evidence="8">Binds 1 S-adenosyl-L-methionine per subunit.</text>
</comment>
<accession>A0A3P1C3P2</accession>
<comment type="cofactor">
    <cofactor evidence="8">
        <name>[4Fe-4S] cluster</name>
        <dbReference type="ChEBI" id="CHEBI:49883"/>
    </cofactor>
    <text evidence="8">Binds 1 [4Fe-4S] cluster. The cluster is coordinated with 3 cysteines and an exchangeable S-adenosyl-L-methionine.</text>
</comment>
<feature type="binding site" evidence="8">
    <location>
        <position position="33"/>
    </location>
    <ligand>
        <name>[4Fe-4S] cluster</name>
        <dbReference type="ChEBI" id="CHEBI:49883"/>
        <note>4Fe-4S-S-AdoMet</note>
    </ligand>
</feature>
<proteinExistence type="inferred from homology"/>
<comment type="pathway">
    <text evidence="8">Purine metabolism; 7-cyano-7-deazaguanine biosynthesis.</text>
</comment>
<dbReference type="HAMAP" id="MF_00917">
    <property type="entry name" value="QueE"/>
    <property type="match status" value="1"/>
</dbReference>
<evidence type="ECO:0000256" key="1">
    <source>
        <dbReference type="ARBA" id="ARBA00022485"/>
    </source>
</evidence>
<dbReference type="UniPathway" id="UPA00391"/>
<dbReference type="GO" id="GO:0016840">
    <property type="term" value="F:carbon-nitrogen lyase activity"/>
    <property type="evidence" value="ECO:0007669"/>
    <property type="project" value="UniProtKB-UniRule"/>
</dbReference>
<feature type="binding site" evidence="8">
    <location>
        <begin position="110"/>
        <end position="112"/>
    </location>
    <ligand>
        <name>S-adenosyl-L-methionine</name>
        <dbReference type="ChEBI" id="CHEBI:59789"/>
    </ligand>
</feature>
<dbReference type="AlphaFoldDB" id="A0A3P1C3P2"/>
<evidence type="ECO:0000256" key="4">
    <source>
        <dbReference type="ARBA" id="ARBA00022842"/>
    </source>
</evidence>
<dbReference type="PIRSF" id="PIRSF000370">
    <property type="entry name" value="QueE"/>
    <property type="match status" value="1"/>
</dbReference>
<feature type="binding site" evidence="8">
    <location>
        <begin position="7"/>
        <end position="9"/>
    </location>
    <ligand>
        <name>substrate</name>
    </ligand>
</feature>
<keyword evidence="8" id="KW-0671">Queuosine biosynthesis</keyword>
<comment type="catalytic activity">
    <reaction evidence="8">
        <text>6-carboxy-5,6,7,8-tetrahydropterin + H(+) = 7-carboxy-7-carbaguanine + NH4(+)</text>
        <dbReference type="Rhea" id="RHEA:27974"/>
        <dbReference type="ChEBI" id="CHEBI:15378"/>
        <dbReference type="ChEBI" id="CHEBI:28938"/>
        <dbReference type="ChEBI" id="CHEBI:61032"/>
        <dbReference type="ChEBI" id="CHEBI:61036"/>
        <dbReference type="EC" id="4.3.99.3"/>
    </reaction>
</comment>
<dbReference type="OrthoDB" id="9792276at2"/>
<comment type="cofactor">
    <cofactor evidence="8">
        <name>Mg(2+)</name>
        <dbReference type="ChEBI" id="CHEBI:18420"/>
    </cofactor>
</comment>
<dbReference type="Proteomes" id="UP000271925">
    <property type="component" value="Unassembled WGS sequence"/>
</dbReference>
<dbReference type="PANTHER" id="PTHR42836">
    <property type="entry name" value="7-CARBOXY-7-DEAZAGUANINE SYNTHASE"/>
    <property type="match status" value="1"/>
</dbReference>
<evidence type="ECO:0000256" key="6">
    <source>
        <dbReference type="ARBA" id="ARBA00023014"/>
    </source>
</evidence>
<evidence type="ECO:0000313" key="11">
    <source>
        <dbReference type="Proteomes" id="UP000271925"/>
    </source>
</evidence>
<keyword evidence="2 8" id="KW-0949">S-adenosyl-L-methionine</keyword>
<keyword evidence="11" id="KW-1185">Reference proteome</keyword>
<dbReference type="PANTHER" id="PTHR42836:SF1">
    <property type="entry name" value="7-CARBOXY-7-DEAZAGUANINE SYNTHASE"/>
    <property type="match status" value="1"/>
</dbReference>